<feature type="region of interest" description="Disordered" evidence="1">
    <location>
        <begin position="276"/>
        <end position="337"/>
    </location>
</feature>
<dbReference type="Proteomes" id="UP000077315">
    <property type="component" value="Unassembled WGS sequence"/>
</dbReference>
<gene>
    <name evidence="2" type="ORF">PHYBLDRAFT_139605</name>
</gene>
<dbReference type="GeneID" id="28991160"/>
<reference evidence="3" key="1">
    <citation type="submission" date="2015-06" db="EMBL/GenBank/DDBJ databases">
        <title>Expansion of signal transduction pathways in fungi by whole-genome duplication.</title>
        <authorList>
            <consortium name="DOE Joint Genome Institute"/>
            <person name="Corrochano L.M."/>
            <person name="Kuo A."/>
            <person name="Marcet-Houben M."/>
            <person name="Polaino S."/>
            <person name="Salamov A."/>
            <person name="Villalobos J.M."/>
            <person name="Alvarez M.I."/>
            <person name="Avalos J."/>
            <person name="Benito E.P."/>
            <person name="Benoit I."/>
            <person name="Burger G."/>
            <person name="Camino L.P."/>
            <person name="Canovas D."/>
            <person name="Cerda-Olmedo E."/>
            <person name="Cheng J.-F."/>
            <person name="Dominguez A."/>
            <person name="Elias M."/>
            <person name="Eslava A.P."/>
            <person name="Glaser F."/>
            <person name="Grimwood J."/>
            <person name="Gutierrez G."/>
            <person name="Heitman J."/>
            <person name="Henrissat B."/>
            <person name="Iturriaga E.A."/>
            <person name="Lang B.F."/>
            <person name="Lavin J.L."/>
            <person name="Lee S."/>
            <person name="Li W."/>
            <person name="Lindquist E."/>
            <person name="Lopez-Garcia S."/>
            <person name="Luque E.M."/>
            <person name="Marcos A.T."/>
            <person name="Martin J."/>
            <person name="McCluskey K."/>
            <person name="Medina H.R."/>
            <person name="Miralles-Duran A."/>
            <person name="Miyazaki A."/>
            <person name="Munoz-Torres E."/>
            <person name="Oguiza J.A."/>
            <person name="Ohm R."/>
            <person name="Olmedo M."/>
            <person name="Orejas M."/>
            <person name="Ortiz-Castellanos L."/>
            <person name="Pisabarro A.G."/>
            <person name="Rodriguez-Romero J."/>
            <person name="Ruiz-Herrera J."/>
            <person name="Ruiz-Vazquez R."/>
            <person name="Sanz C."/>
            <person name="Schackwitz W."/>
            <person name="Schmutz J."/>
            <person name="Shahriari M."/>
            <person name="Shelest E."/>
            <person name="Silva-Franco F."/>
            <person name="Soanes D."/>
            <person name="Syed K."/>
            <person name="Tagua V.G."/>
            <person name="Talbot N.J."/>
            <person name="Thon M."/>
            <person name="De vries R.P."/>
            <person name="Wiebenga A."/>
            <person name="Yadav J.S."/>
            <person name="Braun E.L."/>
            <person name="Baker S."/>
            <person name="Garre V."/>
            <person name="Horwitz B."/>
            <person name="Torres-Martinez S."/>
            <person name="Idnurm A."/>
            <person name="Herrera-Estrella A."/>
            <person name="Gabaldon T."/>
            <person name="Grigoriev I.V."/>
        </authorList>
    </citation>
    <scope>NUCLEOTIDE SEQUENCE [LARGE SCALE GENOMIC DNA]</scope>
    <source>
        <strain evidence="3">NRRL 1555(-)</strain>
    </source>
</reference>
<protein>
    <recommendedName>
        <fullName evidence="4">DEK C-terminal domain-containing protein</fullName>
    </recommendedName>
</protein>
<dbReference type="VEuPathDB" id="FungiDB:PHYBLDRAFT_139605"/>
<feature type="compositionally biased region" description="Acidic residues" evidence="1">
    <location>
        <begin position="93"/>
        <end position="104"/>
    </location>
</feature>
<accession>A0A162YBP9</accession>
<feature type="compositionally biased region" description="Polar residues" evidence="1">
    <location>
        <begin position="115"/>
        <end position="124"/>
    </location>
</feature>
<dbReference type="STRING" id="763407.A0A162YBP9"/>
<dbReference type="PANTHER" id="PTHR15410">
    <property type="entry name" value="HIRA-INTERACTING PROTEIN 3"/>
    <property type="match status" value="1"/>
</dbReference>
<dbReference type="RefSeq" id="XP_018297615.1">
    <property type="nucleotide sequence ID" value="XM_018430254.1"/>
</dbReference>
<sequence>MVDINELIRKQTFVSELERIIREGDPEVLTPVNIRRTLEKKFGLEENILDEKPSKKRLKTMIDKIFMDTYHDDDSVDKTQVDASKEDTMQEIQNEESEMSELESVEPKEKAKKANINTKTGSKTGSRKNGVKSSKSKEKGVKTSSEDESEMSELDISPPKKKQKGTKKASTVVTTKEDSDDETETSQLKKAAGTKEKSTAAVSPNEEKIKRLKQYVSKCGVRKQWAKEFSNCTSPKQQIKRLQEILVELGVEGRPTIEKCEKIKAQREIQDELASLDTQNILNDDKGVHTRGRRVRKPRKIVGEDDEENEDGEEDEESKKSTGFDISFLGDQSSDSE</sequence>
<name>A0A162YBP9_PHYB8</name>
<dbReference type="OrthoDB" id="552755at2759"/>
<keyword evidence="3" id="KW-1185">Reference proteome</keyword>
<dbReference type="AlphaFoldDB" id="A0A162YBP9"/>
<organism evidence="2 3">
    <name type="scientific">Phycomyces blakesleeanus (strain ATCC 8743b / DSM 1359 / FGSC 10004 / NBRC 33097 / NRRL 1555)</name>
    <dbReference type="NCBI Taxonomy" id="763407"/>
    <lineage>
        <taxon>Eukaryota</taxon>
        <taxon>Fungi</taxon>
        <taxon>Fungi incertae sedis</taxon>
        <taxon>Mucoromycota</taxon>
        <taxon>Mucoromycotina</taxon>
        <taxon>Mucoromycetes</taxon>
        <taxon>Mucorales</taxon>
        <taxon>Phycomycetaceae</taxon>
        <taxon>Phycomyces</taxon>
    </lineage>
</organism>
<feature type="compositionally biased region" description="Basic and acidic residues" evidence="1">
    <location>
        <begin position="135"/>
        <end position="145"/>
    </location>
</feature>
<dbReference type="InterPro" id="IPR037647">
    <property type="entry name" value="HIRIP3"/>
</dbReference>
<feature type="region of interest" description="Disordered" evidence="1">
    <location>
        <begin position="77"/>
        <end position="206"/>
    </location>
</feature>
<evidence type="ECO:0000313" key="2">
    <source>
        <dbReference type="EMBL" id="OAD79575.1"/>
    </source>
</evidence>
<evidence type="ECO:0000313" key="3">
    <source>
        <dbReference type="Proteomes" id="UP000077315"/>
    </source>
</evidence>
<feature type="compositionally biased region" description="Basic and acidic residues" evidence="1">
    <location>
        <begin position="77"/>
        <end position="88"/>
    </location>
</feature>
<feature type="compositionally biased region" description="Acidic residues" evidence="1">
    <location>
        <begin position="304"/>
        <end position="316"/>
    </location>
</feature>
<feature type="compositionally biased region" description="Basic residues" evidence="1">
    <location>
        <begin position="289"/>
        <end position="300"/>
    </location>
</feature>
<dbReference type="EMBL" id="KV440972">
    <property type="protein sequence ID" value="OAD79575.1"/>
    <property type="molecule type" value="Genomic_DNA"/>
</dbReference>
<evidence type="ECO:0008006" key="4">
    <source>
        <dbReference type="Google" id="ProtNLM"/>
    </source>
</evidence>
<dbReference type="InParanoid" id="A0A162YBP9"/>
<evidence type="ECO:0000256" key="1">
    <source>
        <dbReference type="SAM" id="MobiDB-lite"/>
    </source>
</evidence>
<dbReference type="GO" id="GO:0005634">
    <property type="term" value="C:nucleus"/>
    <property type="evidence" value="ECO:0007669"/>
    <property type="project" value="TreeGrafter"/>
</dbReference>
<proteinExistence type="predicted"/>
<dbReference type="PANTHER" id="PTHR15410:SF2">
    <property type="entry name" value="HIRA-INTERACTING PROTEIN 3"/>
    <property type="match status" value="1"/>
</dbReference>